<dbReference type="AlphaFoldDB" id="A0A383AR66"/>
<reference evidence="2" key="1">
    <citation type="submission" date="2018-05" db="EMBL/GenBank/DDBJ databases">
        <authorList>
            <person name="Lanie J.A."/>
            <person name="Ng W.-L."/>
            <person name="Kazmierczak K.M."/>
            <person name="Andrzejewski T.M."/>
            <person name="Davidsen T.M."/>
            <person name="Wayne K.J."/>
            <person name="Tettelin H."/>
            <person name="Glass J.I."/>
            <person name="Rusch D."/>
            <person name="Podicherti R."/>
            <person name="Tsui H.-C.T."/>
            <person name="Winkler M.E."/>
        </authorList>
    </citation>
    <scope>NUCLEOTIDE SEQUENCE</scope>
</reference>
<name>A0A383AR66_9ZZZZ</name>
<organism evidence="2">
    <name type="scientific">marine metagenome</name>
    <dbReference type="NCBI Taxonomy" id="408172"/>
    <lineage>
        <taxon>unclassified sequences</taxon>
        <taxon>metagenomes</taxon>
        <taxon>ecological metagenomes</taxon>
    </lineage>
</organism>
<evidence type="ECO:0000313" key="2">
    <source>
        <dbReference type="EMBL" id="SVE09705.1"/>
    </source>
</evidence>
<feature type="non-terminal residue" evidence="2">
    <location>
        <position position="1"/>
    </location>
</feature>
<feature type="non-terminal residue" evidence="2">
    <location>
        <position position="42"/>
    </location>
</feature>
<sequence>TGRTATTASSCRPSPTRTRRPSSRKASPRLSRTCASRRSRTS</sequence>
<evidence type="ECO:0000256" key="1">
    <source>
        <dbReference type="SAM" id="MobiDB-lite"/>
    </source>
</evidence>
<proteinExistence type="predicted"/>
<protein>
    <submittedName>
        <fullName evidence="2">Uncharacterized protein</fullName>
    </submittedName>
</protein>
<dbReference type="EMBL" id="UINC01193881">
    <property type="protein sequence ID" value="SVE09705.1"/>
    <property type="molecule type" value="Genomic_DNA"/>
</dbReference>
<feature type="region of interest" description="Disordered" evidence="1">
    <location>
        <begin position="1"/>
        <end position="42"/>
    </location>
</feature>
<accession>A0A383AR66</accession>
<feature type="compositionally biased region" description="Basic residues" evidence="1">
    <location>
        <begin position="17"/>
        <end position="27"/>
    </location>
</feature>
<feature type="compositionally biased region" description="Low complexity" evidence="1">
    <location>
        <begin position="1"/>
        <end position="16"/>
    </location>
</feature>
<gene>
    <name evidence="2" type="ORF">METZ01_LOCUS462559</name>
</gene>